<keyword evidence="2" id="KW-0489">Methyltransferase</keyword>
<dbReference type="GO" id="GO:0032259">
    <property type="term" value="P:methylation"/>
    <property type="evidence" value="ECO:0007669"/>
    <property type="project" value="UniProtKB-KW"/>
</dbReference>
<evidence type="ECO:0000313" key="3">
    <source>
        <dbReference type="Proteomes" id="UP000186218"/>
    </source>
</evidence>
<proteinExistence type="predicted"/>
<protein>
    <submittedName>
        <fullName evidence="2">Methyltransferase domain-containing protein</fullName>
    </submittedName>
</protein>
<dbReference type="SUPFAM" id="SSF53335">
    <property type="entry name" value="S-adenosyl-L-methionine-dependent methyltransferases"/>
    <property type="match status" value="1"/>
</dbReference>
<name>A0A1N7EYB6_9NOCA</name>
<dbReference type="CDD" id="cd02440">
    <property type="entry name" value="AdoMet_MTases"/>
    <property type="match status" value="1"/>
</dbReference>
<dbReference type="EMBL" id="FTNT01000004">
    <property type="protein sequence ID" value="SIR92905.1"/>
    <property type="molecule type" value="Genomic_DNA"/>
</dbReference>
<dbReference type="GO" id="GO:0008757">
    <property type="term" value="F:S-adenosylmethionine-dependent methyltransferase activity"/>
    <property type="evidence" value="ECO:0007669"/>
    <property type="project" value="InterPro"/>
</dbReference>
<keyword evidence="2" id="KW-0808">Transferase</keyword>
<dbReference type="Pfam" id="PF08241">
    <property type="entry name" value="Methyltransf_11"/>
    <property type="match status" value="1"/>
</dbReference>
<reference evidence="2 3" key="1">
    <citation type="submission" date="2017-01" db="EMBL/GenBank/DDBJ databases">
        <authorList>
            <person name="Mah S.A."/>
            <person name="Swanson W.J."/>
            <person name="Moy G.W."/>
            <person name="Vacquier V.D."/>
        </authorList>
    </citation>
    <scope>NUCLEOTIDE SEQUENCE [LARGE SCALE GENOMIC DNA]</scope>
    <source>
        <strain evidence="2 3">CPCC 203464</strain>
    </source>
</reference>
<dbReference type="InterPro" id="IPR013216">
    <property type="entry name" value="Methyltransf_11"/>
</dbReference>
<dbReference type="AlphaFoldDB" id="A0A1N7EYB6"/>
<accession>A0A1N7EYB6</accession>
<feature type="domain" description="Methyltransferase type 11" evidence="1">
    <location>
        <begin position="90"/>
        <end position="185"/>
    </location>
</feature>
<gene>
    <name evidence="2" type="ORF">SAMN05445060_1628</name>
</gene>
<organism evidence="2 3">
    <name type="scientific">Williamsia sterculiae</name>
    <dbReference type="NCBI Taxonomy" id="1344003"/>
    <lineage>
        <taxon>Bacteria</taxon>
        <taxon>Bacillati</taxon>
        <taxon>Actinomycetota</taxon>
        <taxon>Actinomycetes</taxon>
        <taxon>Mycobacteriales</taxon>
        <taxon>Nocardiaceae</taxon>
        <taxon>Williamsia</taxon>
    </lineage>
</organism>
<evidence type="ECO:0000259" key="1">
    <source>
        <dbReference type="Pfam" id="PF08241"/>
    </source>
</evidence>
<evidence type="ECO:0000313" key="2">
    <source>
        <dbReference type="EMBL" id="SIR92905.1"/>
    </source>
</evidence>
<dbReference type="STRING" id="1344003.SAMN05445060_1628"/>
<dbReference type="PANTHER" id="PTHR43591">
    <property type="entry name" value="METHYLTRANSFERASE"/>
    <property type="match status" value="1"/>
</dbReference>
<dbReference type="InterPro" id="IPR029063">
    <property type="entry name" value="SAM-dependent_MTases_sf"/>
</dbReference>
<keyword evidence="3" id="KW-1185">Reference proteome</keyword>
<dbReference type="Gene3D" id="3.40.50.150">
    <property type="entry name" value="Vaccinia Virus protein VP39"/>
    <property type="match status" value="1"/>
</dbReference>
<dbReference type="Proteomes" id="UP000186218">
    <property type="component" value="Unassembled WGS sequence"/>
</dbReference>
<sequence length="254" mass="27850">MTNPAQRQVRDLLTTEILDDSQGFVDVLGDAVTGRSLSLSLMQNPMFAGFYERAWRPAFTRLFSLGGEATADVDRELVEHLGRPGERRILDVACGPGNYTARLGERLTGDGCCIGLDFSAPMLRQAVADNSGERVAYVRGDAHRLPFPDDSFDAVVCLAALYLIPDPKVVIAELMRVLQPGGEIAVFTTVRTRLSGLPGVQSVVGLTGLHIFGRHEITRQLQRAGIADVEQTITGQAQYVRAYKPRRGRDQKPR</sequence>
<dbReference type="PANTHER" id="PTHR43591:SF99">
    <property type="entry name" value="OS06G0646000 PROTEIN"/>
    <property type="match status" value="1"/>
</dbReference>